<feature type="region of interest" description="Disordered" evidence="1">
    <location>
        <begin position="1027"/>
        <end position="1057"/>
    </location>
</feature>
<dbReference type="OrthoDB" id="10486280at2759"/>
<dbReference type="STRING" id="5786.F0ZBV1"/>
<feature type="region of interest" description="Disordered" evidence="1">
    <location>
        <begin position="927"/>
        <end position="953"/>
    </location>
</feature>
<feature type="compositionally biased region" description="Low complexity" evidence="1">
    <location>
        <begin position="1074"/>
        <end position="1083"/>
    </location>
</feature>
<feature type="compositionally biased region" description="Low complexity" evidence="1">
    <location>
        <begin position="1027"/>
        <end position="1047"/>
    </location>
</feature>
<dbReference type="EMBL" id="GL870973">
    <property type="protein sequence ID" value="EGC38616.1"/>
    <property type="molecule type" value="Genomic_DNA"/>
</dbReference>
<organism evidence="2 3">
    <name type="scientific">Dictyostelium purpureum</name>
    <name type="common">Slime mold</name>
    <dbReference type="NCBI Taxonomy" id="5786"/>
    <lineage>
        <taxon>Eukaryota</taxon>
        <taxon>Amoebozoa</taxon>
        <taxon>Evosea</taxon>
        <taxon>Eumycetozoa</taxon>
        <taxon>Dictyostelia</taxon>
        <taxon>Dictyosteliales</taxon>
        <taxon>Dictyosteliaceae</taxon>
        <taxon>Dictyostelium</taxon>
    </lineage>
</organism>
<dbReference type="Proteomes" id="UP000001064">
    <property type="component" value="Unassembled WGS sequence"/>
</dbReference>
<dbReference type="OMA" id="WNLGINT"/>
<name>F0ZBV1_DICPU</name>
<feature type="compositionally biased region" description="Low complexity" evidence="1">
    <location>
        <begin position="976"/>
        <end position="994"/>
    </location>
</feature>
<accession>F0ZBV1</accession>
<proteinExistence type="predicted"/>
<dbReference type="GeneID" id="10506990"/>
<dbReference type="FunCoup" id="F0ZBV1">
    <property type="interactions" value="722"/>
</dbReference>
<feature type="region of interest" description="Disordered" evidence="1">
    <location>
        <begin position="1071"/>
        <end position="1153"/>
    </location>
</feature>
<feature type="region of interest" description="Disordered" evidence="1">
    <location>
        <begin position="971"/>
        <end position="994"/>
    </location>
</feature>
<gene>
    <name evidence="2" type="ORF">DICPUDRAFT_96865</name>
</gene>
<protein>
    <submittedName>
        <fullName evidence="2">Uncharacterized protein</fullName>
    </submittedName>
</protein>
<dbReference type="KEGG" id="dpp:DICPUDRAFT_96865"/>
<dbReference type="RefSeq" id="XP_003284895.1">
    <property type="nucleotide sequence ID" value="XM_003284847.1"/>
</dbReference>
<evidence type="ECO:0000256" key="1">
    <source>
        <dbReference type="SAM" id="MobiDB-lite"/>
    </source>
</evidence>
<feature type="compositionally biased region" description="Polar residues" evidence="1">
    <location>
        <begin position="1117"/>
        <end position="1143"/>
    </location>
</feature>
<keyword evidence="3" id="KW-1185">Reference proteome</keyword>
<evidence type="ECO:0000313" key="3">
    <source>
        <dbReference type="Proteomes" id="UP000001064"/>
    </source>
</evidence>
<dbReference type="InParanoid" id="F0ZBV1"/>
<sequence length="1677" mass="190876">MSTLGSQVSSILNQLSNESIDKISLENAIKSFDLLIGKHKESQISSAFRDSVTKWIDNNNNKQDISSKIVENYLKFIHQSTLFKKLKLNEFIEYIKWSESDDRLRGELAINILCSMEGYSYFKNFENALEFLSQFDYFKLSITTVDKVNKFLEILLEEDSNYINIEYIPMIENIVSRIYSSNISVLKPSPRIFNFLLNLSKISVNEIENHKKFIPMLRSLLAILAIKSPVFSKLNKFIYRLIHIICEIPLSNYSFEKKQSIFKNHYSSMIPYIFEHFSNCKDDIYKLKYLFGEVVEAFSYQHLLTLIQSNRFDKVTLNIIQSLLPGPTLEKNIISIFNSIVCFINCDILRDDAYKLLEHHMPNFTRYLPELHSMVLPLIYKQQKNFPITTFKTYFKSHELLTLSQFPVLFKNLSKTRIDIINHTLLTHNKEIIETHYENFIPMLLEVLLDPSIERPYYVIPSIGSSIQAVGRNEFFDKAVLTISNFLFSMRVMKLDNYDYSQIGEIVMGLFKIYKAYQKEYVNLWNLGINTFIHYLNNTQGTMYLIPFAKQILEKYPIDSMPHGKQMEEKILMNFEIILNVNSNSKNYKETEEHYSRLFIKLSTVKFFNFIINYNLKPPSTPQSNSSATTLQKSQSINSFSNSANASLHKSQSITLIQSSNPSSNLTKSSSLSSAQSLKSFTQAPYVPHKFDYKKFISYLKEINLKFKNHSINVSILEIFTNLLREFGKIKAIEILSLVEITELIKFYNLNNSINLLQPKDNQLFSIETIGKDIKVLFQQLGSESKSFILHYSKSFIREMVINQNDQSTDDQLISNTRFRHIKQFFDFVIPLNGDSINNYLMESLIIYDKFKKEPNTLLMKLIMYLIEDESNFPLSVTNLDYLVSLKNIEIVEKIWSVYGIEILKKSKYFDQYYELVTIGEKENFQLNSSNNGMNTPTRIGPLSPRPSDNRDLALESSVPKINVVEKLVVSPPPQSSTNAASSSKPPSKSPILISSAPATSLTSELAQDNGKEVYERSTKTIITKTTVTKTSSDSSGATSSSVTTTTNEEVVHSPSTASFASKMNKFINEPHKTTLTKTTTTTSKVNDEPSKTSSITSTQSNTSKPLNEQIYKPTLISPNISSPVQLKPTPSISSTAVTSSKAPLTPPSVVSSSSIQMNSPSLLLPLPSPPITTLIRETNSSSKSRQIIKLKRAGELENESIPTIKIGPTPGTAGLSTKPCPQLNEKFYSIIIGYYMNDPFISIQNKIETLSTVSKEFYEILANEISNTKNICHLIKRKPNIHSEFSLIKGIPNSFLMDTITHYPLHFLNSKENLFDKVHTLEIKPKSLYSFELENQNSISYPSLRNLIVTTNVGESVNPQNGEEITNNILKSHIGQIERLELNYNFSGLSSDGADLEKDLIDTSLLNIASKSTFIKKASINIKSLNSISAIDILYSNYINSSSVKDKVSVELNIAFSKSCRESGEQLSLSTIPLIKSIEMHYPENDFIFKHSAEHYSNLEFLTINLTNSNISPLTSPNENNLSKNLTGGPSSPQSPISTYLMLLLKSKKINNLNKLSFKANKISLINQLLQQCSIENNNCIKTLEIELDLDTSTIYYDHMSIISGDYFANDLNQLLLILEKNHSIENLIITYTTNHNFNQMIFMEKDHWNKVTQIGKTFKAKRLKSLNLFGRSLKA</sequence>
<reference evidence="3" key="1">
    <citation type="journal article" date="2011" name="Genome Biol.">
        <title>Comparative genomics of the social amoebae Dictyostelium discoideum and Dictyostelium purpureum.</title>
        <authorList>
            <consortium name="US DOE Joint Genome Institute (JGI-PGF)"/>
            <person name="Sucgang R."/>
            <person name="Kuo A."/>
            <person name="Tian X."/>
            <person name="Salerno W."/>
            <person name="Parikh A."/>
            <person name="Feasley C.L."/>
            <person name="Dalin E."/>
            <person name="Tu H."/>
            <person name="Huang E."/>
            <person name="Barry K."/>
            <person name="Lindquist E."/>
            <person name="Shapiro H."/>
            <person name="Bruce D."/>
            <person name="Schmutz J."/>
            <person name="Salamov A."/>
            <person name="Fey P."/>
            <person name="Gaudet P."/>
            <person name="Anjard C."/>
            <person name="Babu M.M."/>
            <person name="Basu S."/>
            <person name="Bushmanova Y."/>
            <person name="van der Wel H."/>
            <person name="Katoh-Kurasawa M."/>
            <person name="Dinh C."/>
            <person name="Coutinho P.M."/>
            <person name="Saito T."/>
            <person name="Elias M."/>
            <person name="Schaap P."/>
            <person name="Kay R.R."/>
            <person name="Henrissat B."/>
            <person name="Eichinger L."/>
            <person name="Rivero F."/>
            <person name="Putnam N.H."/>
            <person name="West C.M."/>
            <person name="Loomis W.F."/>
            <person name="Chisholm R.L."/>
            <person name="Shaulsky G."/>
            <person name="Strassmann J.E."/>
            <person name="Queller D.C."/>
            <person name="Kuspa A."/>
            <person name="Grigoriev I.V."/>
        </authorList>
    </citation>
    <scope>NUCLEOTIDE SEQUENCE [LARGE SCALE GENOMIC DNA]</scope>
    <source>
        <strain evidence="3">QSDP1</strain>
    </source>
</reference>
<feature type="compositionally biased region" description="Low complexity" evidence="1">
    <location>
        <begin position="1092"/>
        <end position="1104"/>
    </location>
</feature>
<dbReference type="VEuPathDB" id="AmoebaDB:DICPUDRAFT_96865"/>
<dbReference type="eggNOG" id="ENOG502RSP6">
    <property type="taxonomic scope" value="Eukaryota"/>
</dbReference>
<feature type="compositionally biased region" description="Polar residues" evidence="1">
    <location>
        <begin position="927"/>
        <end position="938"/>
    </location>
</feature>
<evidence type="ECO:0000313" key="2">
    <source>
        <dbReference type="EMBL" id="EGC38616.1"/>
    </source>
</evidence>